<name>A0ABD3HH99_9MARC</name>
<gene>
    <name evidence="1" type="ORF">R1sor_016019</name>
</gene>
<sequence length="220" mass="25010">MHKIGNEIVFFVKTFIELEQKFLPTSYLLNYTTALSKGSNRSRLMVSNRLSADACVMEDDGLYFTPKHAADEVQRLIGLEDEQRNILEDHLNEDDEDAYALLVLRLNPEWIAGWGRKAAADHITDEIAQYLVGEHERRDKAGKRWLFQFEPSCDMDDIEDCKYFIMSFCPEAFSLTPVLVAEAVALGTKGIPSIPLAFSAVVHKAGVSQVYVDRYGFFYI</sequence>
<accession>A0ABD3HH99</accession>
<organism evidence="1 2">
    <name type="scientific">Riccia sorocarpa</name>
    <dbReference type="NCBI Taxonomy" id="122646"/>
    <lineage>
        <taxon>Eukaryota</taxon>
        <taxon>Viridiplantae</taxon>
        <taxon>Streptophyta</taxon>
        <taxon>Embryophyta</taxon>
        <taxon>Marchantiophyta</taxon>
        <taxon>Marchantiopsida</taxon>
        <taxon>Marchantiidae</taxon>
        <taxon>Marchantiales</taxon>
        <taxon>Ricciaceae</taxon>
        <taxon>Riccia</taxon>
    </lineage>
</organism>
<dbReference type="AlphaFoldDB" id="A0ABD3HH99"/>
<protein>
    <submittedName>
        <fullName evidence="1">Uncharacterized protein</fullName>
    </submittedName>
</protein>
<keyword evidence="2" id="KW-1185">Reference proteome</keyword>
<dbReference type="Proteomes" id="UP001633002">
    <property type="component" value="Unassembled WGS sequence"/>
</dbReference>
<evidence type="ECO:0000313" key="2">
    <source>
        <dbReference type="Proteomes" id="UP001633002"/>
    </source>
</evidence>
<reference evidence="1 2" key="1">
    <citation type="submission" date="2024-09" db="EMBL/GenBank/DDBJ databases">
        <title>Chromosome-scale assembly of Riccia sorocarpa.</title>
        <authorList>
            <person name="Paukszto L."/>
        </authorList>
    </citation>
    <scope>NUCLEOTIDE SEQUENCE [LARGE SCALE GENOMIC DNA]</scope>
    <source>
        <strain evidence="1">LP-2024</strain>
        <tissue evidence="1">Aerial parts of the thallus</tissue>
    </source>
</reference>
<evidence type="ECO:0000313" key="1">
    <source>
        <dbReference type="EMBL" id="KAL3689710.1"/>
    </source>
</evidence>
<dbReference type="EMBL" id="JBJQOH010000004">
    <property type="protein sequence ID" value="KAL3689710.1"/>
    <property type="molecule type" value="Genomic_DNA"/>
</dbReference>
<comment type="caution">
    <text evidence="1">The sequence shown here is derived from an EMBL/GenBank/DDBJ whole genome shotgun (WGS) entry which is preliminary data.</text>
</comment>
<proteinExistence type="predicted"/>